<sequence length="19" mass="2403">MLWLYVHSPTCFHFRSIHQ</sequence>
<dbReference type="EMBL" id="GBRH01225593">
    <property type="protein sequence ID" value="JAD72302.1"/>
    <property type="molecule type" value="Transcribed_RNA"/>
</dbReference>
<protein>
    <submittedName>
        <fullName evidence="1">Uncharacterized protein</fullName>
    </submittedName>
</protein>
<organism evidence="1">
    <name type="scientific">Arundo donax</name>
    <name type="common">Giant reed</name>
    <name type="synonym">Donax arundinaceus</name>
    <dbReference type="NCBI Taxonomy" id="35708"/>
    <lineage>
        <taxon>Eukaryota</taxon>
        <taxon>Viridiplantae</taxon>
        <taxon>Streptophyta</taxon>
        <taxon>Embryophyta</taxon>
        <taxon>Tracheophyta</taxon>
        <taxon>Spermatophyta</taxon>
        <taxon>Magnoliopsida</taxon>
        <taxon>Liliopsida</taxon>
        <taxon>Poales</taxon>
        <taxon>Poaceae</taxon>
        <taxon>PACMAD clade</taxon>
        <taxon>Arundinoideae</taxon>
        <taxon>Arundineae</taxon>
        <taxon>Arundo</taxon>
    </lineage>
</organism>
<dbReference type="AlphaFoldDB" id="A0A0A9CL95"/>
<proteinExistence type="predicted"/>
<accession>A0A0A9CL95</accession>
<name>A0A0A9CL95_ARUDO</name>
<reference evidence="1" key="2">
    <citation type="journal article" date="2015" name="Data Brief">
        <title>Shoot transcriptome of the giant reed, Arundo donax.</title>
        <authorList>
            <person name="Barrero R.A."/>
            <person name="Guerrero F.D."/>
            <person name="Moolhuijzen P."/>
            <person name="Goolsby J.A."/>
            <person name="Tidwell J."/>
            <person name="Bellgard S.E."/>
            <person name="Bellgard M.I."/>
        </authorList>
    </citation>
    <scope>NUCLEOTIDE SEQUENCE</scope>
    <source>
        <tissue evidence="1">Shoot tissue taken approximately 20 cm above the soil surface</tissue>
    </source>
</reference>
<evidence type="ECO:0000313" key="1">
    <source>
        <dbReference type="EMBL" id="JAD72302.1"/>
    </source>
</evidence>
<reference evidence="1" key="1">
    <citation type="submission" date="2014-09" db="EMBL/GenBank/DDBJ databases">
        <authorList>
            <person name="Magalhaes I.L.F."/>
            <person name="Oliveira U."/>
            <person name="Santos F.R."/>
            <person name="Vidigal T.H.D.A."/>
            <person name="Brescovit A.D."/>
            <person name="Santos A.J."/>
        </authorList>
    </citation>
    <scope>NUCLEOTIDE SEQUENCE</scope>
    <source>
        <tissue evidence="1">Shoot tissue taken approximately 20 cm above the soil surface</tissue>
    </source>
</reference>